<dbReference type="InterPro" id="IPR007110">
    <property type="entry name" value="Ig-like_dom"/>
</dbReference>
<dbReference type="SMART" id="SM00408">
    <property type="entry name" value="IGc2"/>
    <property type="match status" value="1"/>
</dbReference>
<dbReference type="InterPro" id="IPR000082">
    <property type="entry name" value="SEA_dom"/>
</dbReference>
<dbReference type="InterPro" id="IPR013783">
    <property type="entry name" value="Ig-like_fold"/>
</dbReference>
<dbReference type="Pfam" id="PF01390">
    <property type="entry name" value="SEA"/>
    <property type="match status" value="1"/>
</dbReference>
<keyword evidence="3" id="KW-1185">Reference proteome</keyword>
<proteinExistence type="predicted"/>
<evidence type="ECO:0000313" key="3">
    <source>
        <dbReference type="Proteomes" id="UP001159427"/>
    </source>
</evidence>
<protein>
    <recommendedName>
        <fullName evidence="1">Ig-like domain-containing protein</fullName>
    </recommendedName>
</protein>
<dbReference type="Pfam" id="PF13927">
    <property type="entry name" value="Ig_3"/>
    <property type="match status" value="1"/>
</dbReference>
<feature type="domain" description="Ig-like" evidence="1">
    <location>
        <begin position="61"/>
        <end position="144"/>
    </location>
</feature>
<organism evidence="2 3">
    <name type="scientific">Porites evermanni</name>
    <dbReference type="NCBI Taxonomy" id="104178"/>
    <lineage>
        <taxon>Eukaryota</taxon>
        <taxon>Metazoa</taxon>
        <taxon>Cnidaria</taxon>
        <taxon>Anthozoa</taxon>
        <taxon>Hexacorallia</taxon>
        <taxon>Scleractinia</taxon>
        <taxon>Fungiina</taxon>
        <taxon>Poritidae</taxon>
        <taxon>Porites</taxon>
    </lineage>
</organism>
<evidence type="ECO:0000313" key="2">
    <source>
        <dbReference type="EMBL" id="CAH3178388.1"/>
    </source>
</evidence>
<evidence type="ECO:0000259" key="1">
    <source>
        <dbReference type="PROSITE" id="PS50835"/>
    </source>
</evidence>
<gene>
    <name evidence="2" type="ORF">PEVE_00011756</name>
</gene>
<dbReference type="Proteomes" id="UP001159427">
    <property type="component" value="Unassembled WGS sequence"/>
</dbReference>
<dbReference type="EMBL" id="CALNXI010001854">
    <property type="protein sequence ID" value="CAH3178388.1"/>
    <property type="molecule type" value="Genomic_DNA"/>
</dbReference>
<comment type="caution">
    <text evidence="2">The sequence shown here is derived from an EMBL/GenBank/DDBJ whole genome shotgun (WGS) entry which is preliminary data.</text>
</comment>
<sequence>MNIRIGQAGSPFNKMMKVWKSNLKNHLNVGFFRATVGSVLLHGDECWTMTGKMRNRLNDPPKITKPNSSAIEAEHSESVIVECLAEANPPASYVWTNAAGEIETHGRYLSLQNVEDLDGRNYTFTCTATNILGFDKHSVFITITRKFIPLEVTIDMLNGKKIVYQPDYLNLNSTLAKAFVNKFVWEVNKKYENNPHFDRSQVNKLREGSVIVSLVLCFKTPVSTNKGLVELTEALIIGTIGPFSVCCLKILPITTSIPHTSSVPLPTVQSSRGNLNVLCRVGRHGNDCT</sequence>
<reference evidence="2 3" key="1">
    <citation type="submission" date="2022-05" db="EMBL/GenBank/DDBJ databases">
        <authorList>
            <consortium name="Genoscope - CEA"/>
            <person name="William W."/>
        </authorList>
    </citation>
    <scope>NUCLEOTIDE SEQUENCE [LARGE SCALE GENOMIC DNA]</scope>
</reference>
<dbReference type="Gene3D" id="2.60.40.10">
    <property type="entry name" value="Immunoglobulins"/>
    <property type="match status" value="1"/>
</dbReference>
<name>A0ABN8RHH8_9CNID</name>
<dbReference type="InterPro" id="IPR003598">
    <property type="entry name" value="Ig_sub2"/>
</dbReference>
<accession>A0ABN8RHH8</accession>
<dbReference type="SUPFAM" id="SSF48726">
    <property type="entry name" value="Immunoglobulin"/>
    <property type="match status" value="1"/>
</dbReference>
<dbReference type="InterPro" id="IPR036179">
    <property type="entry name" value="Ig-like_dom_sf"/>
</dbReference>
<dbReference type="PROSITE" id="PS50835">
    <property type="entry name" value="IG_LIKE"/>
    <property type="match status" value="1"/>
</dbReference>